<dbReference type="PANTHER" id="PTHR30408:SF12">
    <property type="entry name" value="TYPE I RESTRICTION ENZYME MJAVIII SPECIFICITY SUBUNIT"/>
    <property type="match status" value="1"/>
</dbReference>
<dbReference type="GO" id="GO:0003677">
    <property type="term" value="F:DNA binding"/>
    <property type="evidence" value="ECO:0007669"/>
    <property type="project" value="UniProtKB-KW"/>
</dbReference>
<feature type="domain" description="Type I restriction modification DNA specificity" evidence="4">
    <location>
        <begin position="17"/>
        <end position="190"/>
    </location>
</feature>
<feature type="domain" description="Type I restriction modification DNA specificity" evidence="4">
    <location>
        <begin position="244"/>
        <end position="400"/>
    </location>
</feature>
<proteinExistence type="inferred from homology"/>
<dbReference type="GO" id="GO:0009307">
    <property type="term" value="P:DNA restriction-modification system"/>
    <property type="evidence" value="ECO:0007669"/>
    <property type="project" value="UniProtKB-KW"/>
</dbReference>
<evidence type="ECO:0000313" key="6">
    <source>
        <dbReference type="Proteomes" id="UP000471501"/>
    </source>
</evidence>
<dbReference type="InterPro" id="IPR044946">
    <property type="entry name" value="Restrct_endonuc_typeI_TRD_sf"/>
</dbReference>
<dbReference type="InterPro" id="IPR052021">
    <property type="entry name" value="Type-I_RS_S_subunit"/>
</dbReference>
<sequence length="404" mass="46867">MKEILQERINELLIDKSNWKLTKFGEVAVQQKKSVNRENSSLTKYVKGEHMGSEDLHLRVWGELQDEYLGPAFIRYFEKDDILYGSRRTYLRKVVIAPFEGITSNTTFVIKANEKKIDKRLLPFIMMTDDFTEHSVRNSKGSVNPYINWKDISEYKFLLPSKEQQVKIAELLLAMDDVIEMEHIVKDKIELQDEIFKSSIILKGIKNNVKYSKFLRNNIAEGWKTTTIGALLNEGYIKNIQDGNHGETHPKSSDYVEDGIPFIMANTINLGQIDFLKSKKLPKNLTDQLRIGFSLPGDVLLSHKGTVGQVAIVPNELEYPYLMLTPQVTYYRTNQEYLNNKFLYYVFNSVYFQNQILKLSSQSTRAYIGITSQRNLRIAFPDDLNEQKKIVDILEKIENNKRLI</sequence>
<dbReference type="PANTHER" id="PTHR30408">
    <property type="entry name" value="TYPE-1 RESTRICTION ENZYME ECOKI SPECIFICITY PROTEIN"/>
    <property type="match status" value="1"/>
</dbReference>
<keyword evidence="6" id="KW-1185">Reference proteome</keyword>
<dbReference type="SUPFAM" id="SSF116734">
    <property type="entry name" value="DNA methylase specificity domain"/>
    <property type="match status" value="2"/>
</dbReference>
<dbReference type="AlphaFoldDB" id="A0A6I4NV05"/>
<feature type="non-terminal residue" evidence="5">
    <location>
        <position position="404"/>
    </location>
</feature>
<evidence type="ECO:0000256" key="2">
    <source>
        <dbReference type="ARBA" id="ARBA00022747"/>
    </source>
</evidence>
<dbReference type="RefSeq" id="WP_160376795.1">
    <property type="nucleotide sequence ID" value="NZ_WSTB01000022.1"/>
</dbReference>
<evidence type="ECO:0000259" key="4">
    <source>
        <dbReference type="Pfam" id="PF01420"/>
    </source>
</evidence>
<dbReference type="InterPro" id="IPR000055">
    <property type="entry name" value="Restrct_endonuc_typeI_TRD"/>
</dbReference>
<accession>A0A6I4NV05</accession>
<name>A0A6I4NV05_9FLAO</name>
<dbReference type="EMBL" id="WSTB01000022">
    <property type="protein sequence ID" value="MWB96912.1"/>
    <property type="molecule type" value="Genomic_DNA"/>
</dbReference>
<reference evidence="5 6" key="1">
    <citation type="submission" date="2019-12" db="EMBL/GenBank/DDBJ databases">
        <authorList>
            <person name="Kim Y.S."/>
        </authorList>
    </citation>
    <scope>NUCLEOTIDE SEQUENCE [LARGE SCALE GENOMIC DNA]</scope>
    <source>
        <strain evidence="5 6">GA093</strain>
    </source>
</reference>
<comment type="caution">
    <text evidence="5">The sequence shown here is derived from an EMBL/GenBank/DDBJ whole genome shotgun (WGS) entry which is preliminary data.</text>
</comment>
<keyword evidence="2" id="KW-0680">Restriction system</keyword>
<evidence type="ECO:0000256" key="1">
    <source>
        <dbReference type="ARBA" id="ARBA00010923"/>
    </source>
</evidence>
<comment type="similarity">
    <text evidence="1">Belongs to the type-I restriction system S methylase family.</text>
</comment>
<dbReference type="Proteomes" id="UP000471501">
    <property type="component" value="Unassembled WGS sequence"/>
</dbReference>
<dbReference type="Pfam" id="PF01420">
    <property type="entry name" value="Methylase_S"/>
    <property type="match status" value="2"/>
</dbReference>
<evidence type="ECO:0000313" key="5">
    <source>
        <dbReference type="EMBL" id="MWB96912.1"/>
    </source>
</evidence>
<organism evidence="5 6">
    <name type="scientific">Flavobacterium hydrocarbonoxydans</name>
    <dbReference type="NCBI Taxonomy" id="2683249"/>
    <lineage>
        <taxon>Bacteria</taxon>
        <taxon>Pseudomonadati</taxon>
        <taxon>Bacteroidota</taxon>
        <taxon>Flavobacteriia</taxon>
        <taxon>Flavobacteriales</taxon>
        <taxon>Flavobacteriaceae</taxon>
        <taxon>Flavobacterium</taxon>
    </lineage>
</organism>
<gene>
    <name evidence="5" type="ORF">GON26_21335</name>
</gene>
<dbReference type="Gene3D" id="3.90.220.20">
    <property type="entry name" value="DNA methylase specificity domains"/>
    <property type="match status" value="2"/>
</dbReference>
<protein>
    <recommendedName>
        <fullName evidence="4">Type I restriction modification DNA specificity domain-containing protein</fullName>
    </recommendedName>
</protein>
<keyword evidence="3" id="KW-0238">DNA-binding</keyword>
<evidence type="ECO:0000256" key="3">
    <source>
        <dbReference type="ARBA" id="ARBA00023125"/>
    </source>
</evidence>